<dbReference type="FunFam" id="3.30.500.10:FF:000001">
    <property type="entry name" value="H-2 class I histocompatibility antigen, alpha chain"/>
    <property type="match status" value="1"/>
</dbReference>
<dbReference type="InterPro" id="IPR003006">
    <property type="entry name" value="Ig/MHC_CS"/>
</dbReference>
<dbReference type="Proteomes" id="UP000700334">
    <property type="component" value="Unassembled WGS sequence"/>
</dbReference>
<evidence type="ECO:0000256" key="11">
    <source>
        <dbReference type="SAM" id="Phobius"/>
    </source>
</evidence>
<dbReference type="GO" id="GO:0002486">
    <property type="term" value="P:antigen processing and presentation of endogenous peptide antigen via MHC class I via ER pathway, TAP-independent"/>
    <property type="evidence" value="ECO:0007669"/>
    <property type="project" value="TreeGrafter"/>
</dbReference>
<feature type="domain" description="Ig-like" evidence="12">
    <location>
        <begin position="185"/>
        <end position="273"/>
    </location>
</feature>
<dbReference type="PROSITE" id="PS00290">
    <property type="entry name" value="IG_MHC"/>
    <property type="match status" value="1"/>
</dbReference>
<dbReference type="GO" id="GO:0001916">
    <property type="term" value="P:positive regulation of T cell mediated cytotoxicity"/>
    <property type="evidence" value="ECO:0007669"/>
    <property type="project" value="TreeGrafter"/>
</dbReference>
<dbReference type="FunFam" id="2.60.40.10:FF:000014">
    <property type="entry name" value="H-2 class I histocompatibility antigen, alpha chain"/>
    <property type="match status" value="1"/>
</dbReference>
<dbReference type="Pfam" id="PF00129">
    <property type="entry name" value="MHC_I"/>
    <property type="match status" value="1"/>
</dbReference>
<dbReference type="InterPro" id="IPR036179">
    <property type="entry name" value="Ig-like_dom_sf"/>
</dbReference>
<evidence type="ECO:0000256" key="6">
    <source>
        <dbReference type="ARBA" id="ARBA00022859"/>
    </source>
</evidence>
<dbReference type="OrthoDB" id="8929156at2759"/>
<dbReference type="InterPro" id="IPR037055">
    <property type="entry name" value="MHC_I-like_Ag-recog_sf"/>
</dbReference>
<keyword evidence="14" id="KW-1185">Reference proteome</keyword>
<dbReference type="InterPro" id="IPR011162">
    <property type="entry name" value="MHC_I/II-like_Ag-recog"/>
</dbReference>
<dbReference type="CDD" id="cd07698">
    <property type="entry name" value="IgC1_MHC_I_alpha3"/>
    <property type="match status" value="1"/>
</dbReference>
<dbReference type="PRINTS" id="PR01638">
    <property type="entry name" value="MHCCLASSI"/>
</dbReference>
<name>A0A8J6BT53_GALPY</name>
<dbReference type="GO" id="GO:0098553">
    <property type="term" value="C:lumenal side of endoplasmic reticulum membrane"/>
    <property type="evidence" value="ECO:0007669"/>
    <property type="project" value="UniProtKB-ARBA"/>
</dbReference>
<keyword evidence="9" id="KW-0325">Glycoprotein</keyword>
<dbReference type="GO" id="GO:0006955">
    <property type="term" value="P:immune response"/>
    <property type="evidence" value="ECO:0007669"/>
    <property type="project" value="TreeGrafter"/>
</dbReference>
<keyword evidence="8 11" id="KW-0472">Membrane</keyword>
<dbReference type="GO" id="GO:0002476">
    <property type="term" value="P:antigen processing and presentation of endogenous peptide antigen via MHC class Ib"/>
    <property type="evidence" value="ECO:0007669"/>
    <property type="project" value="TreeGrafter"/>
</dbReference>
<evidence type="ECO:0000259" key="12">
    <source>
        <dbReference type="PROSITE" id="PS50835"/>
    </source>
</evidence>
<accession>A0A8J6BT53</accession>
<evidence type="ECO:0000313" key="14">
    <source>
        <dbReference type="Proteomes" id="UP000700334"/>
    </source>
</evidence>
<evidence type="ECO:0000256" key="9">
    <source>
        <dbReference type="ARBA" id="ARBA00023180"/>
    </source>
</evidence>
<organism evidence="13 14">
    <name type="scientific">Galemys pyrenaicus</name>
    <name type="common">Iberian desman</name>
    <name type="synonym">Pyrenean desman</name>
    <dbReference type="NCBI Taxonomy" id="202257"/>
    <lineage>
        <taxon>Eukaryota</taxon>
        <taxon>Metazoa</taxon>
        <taxon>Chordata</taxon>
        <taxon>Craniata</taxon>
        <taxon>Vertebrata</taxon>
        <taxon>Euteleostomi</taxon>
        <taxon>Mammalia</taxon>
        <taxon>Eutheria</taxon>
        <taxon>Laurasiatheria</taxon>
        <taxon>Eulipotyphla</taxon>
        <taxon>Talpidae</taxon>
        <taxon>Galemys</taxon>
    </lineage>
</organism>
<evidence type="ECO:0000256" key="4">
    <source>
        <dbReference type="ARBA" id="ARBA00022451"/>
    </source>
</evidence>
<dbReference type="InterPro" id="IPR001039">
    <property type="entry name" value="MHC_I_a_a1/a2"/>
</dbReference>
<keyword evidence="7 11" id="KW-1133">Transmembrane helix</keyword>
<dbReference type="GO" id="GO:0042612">
    <property type="term" value="C:MHC class I protein complex"/>
    <property type="evidence" value="ECO:0007669"/>
    <property type="project" value="UniProtKB-KW"/>
</dbReference>
<dbReference type="EMBL" id="JAGFMF010010765">
    <property type="protein sequence ID" value="KAG8525004.1"/>
    <property type="molecule type" value="Genomic_DNA"/>
</dbReference>
<dbReference type="GO" id="GO:0009897">
    <property type="term" value="C:external side of plasma membrane"/>
    <property type="evidence" value="ECO:0007669"/>
    <property type="project" value="TreeGrafter"/>
</dbReference>
<dbReference type="InterPro" id="IPR050208">
    <property type="entry name" value="MHC_class-I_related"/>
</dbReference>
<dbReference type="InterPro" id="IPR011161">
    <property type="entry name" value="MHC_I-like_Ag-recog"/>
</dbReference>
<dbReference type="GO" id="GO:0005102">
    <property type="term" value="F:signaling receptor binding"/>
    <property type="evidence" value="ECO:0007669"/>
    <property type="project" value="TreeGrafter"/>
</dbReference>
<evidence type="ECO:0000313" key="13">
    <source>
        <dbReference type="EMBL" id="KAG8525004.1"/>
    </source>
</evidence>
<dbReference type="GO" id="GO:0005615">
    <property type="term" value="C:extracellular space"/>
    <property type="evidence" value="ECO:0007669"/>
    <property type="project" value="TreeGrafter"/>
</dbReference>
<dbReference type="InterPro" id="IPR003597">
    <property type="entry name" value="Ig_C1-set"/>
</dbReference>
<dbReference type="GO" id="GO:0042605">
    <property type="term" value="F:peptide antigen binding"/>
    <property type="evidence" value="ECO:0007669"/>
    <property type="project" value="TreeGrafter"/>
</dbReference>
<gene>
    <name evidence="13" type="ORF">J0S82_013645</name>
</gene>
<evidence type="ECO:0000256" key="7">
    <source>
        <dbReference type="ARBA" id="ARBA00022989"/>
    </source>
</evidence>
<evidence type="ECO:0000256" key="10">
    <source>
        <dbReference type="RuleBase" id="RU004439"/>
    </source>
</evidence>
<feature type="transmembrane region" description="Helical" evidence="11">
    <location>
        <begin position="287"/>
        <end position="307"/>
    </location>
</feature>
<dbReference type="AlphaFoldDB" id="A0A8J6BT53"/>
<dbReference type="Gene3D" id="2.60.40.10">
    <property type="entry name" value="Immunoglobulins"/>
    <property type="match status" value="1"/>
</dbReference>
<keyword evidence="5 11" id="KW-0812">Transmembrane</keyword>
<keyword evidence="4" id="KW-0490">MHC I</keyword>
<evidence type="ECO:0000256" key="5">
    <source>
        <dbReference type="ARBA" id="ARBA00022692"/>
    </source>
</evidence>
<comment type="caution">
    <text evidence="13">The sequence shown here is derived from an EMBL/GenBank/DDBJ whole genome shotgun (WGS) entry which is preliminary data.</text>
</comment>
<keyword evidence="6" id="KW-0391">Immunity</keyword>
<reference evidence="13" key="1">
    <citation type="journal article" date="2021" name="Evol. Appl.">
        <title>The genome of the Pyrenean desman and the effects of bottlenecks and inbreeding on the genomic landscape of an endangered species.</title>
        <authorList>
            <person name="Escoda L."/>
            <person name="Castresana J."/>
        </authorList>
    </citation>
    <scope>NUCLEOTIDE SEQUENCE</scope>
    <source>
        <strain evidence="13">IBE-C5619</strain>
    </source>
</reference>
<evidence type="ECO:0000256" key="8">
    <source>
        <dbReference type="ARBA" id="ARBA00023136"/>
    </source>
</evidence>
<sequence>MIHRTPPCQGPTTIRLWYWCAGDGSASPLCTPGSHSLKYFYTGVSRPGFREPRFIIVGYVDNTQFMWFDSDSANPREEPRVPWAEQLGQESQNNTRTYKETAQMFQEGLIILRGYYNQSEEGSHTFQWMSGCDVGPDGRFLRGYSQFAYDGHDYIALNEDLRSWTPADTAALITAQVGGGWRDPPKTHVTLHPISDQNVTLRCWALGFYPTEITLTWQQDGENLTQDTKLVDTRSGGDGTFQKWAAVIVPSAEEQRYTCHVQHEGLPEPQVLRWVPPPQSSRPYESIIVWLVLFGAVLPVAAVAAAVKWRKKRSGREGSGG</sequence>
<dbReference type="InterPro" id="IPR007110">
    <property type="entry name" value="Ig-like_dom"/>
</dbReference>
<protein>
    <submittedName>
        <fullName evidence="13">Class I histocompatibility antigen, Gogo-OKO alpha chain</fullName>
    </submittedName>
</protein>
<comment type="subcellular location">
    <subcellularLocation>
        <location evidence="2">Membrane</location>
        <topology evidence="2">Single-pass type I membrane protein</topology>
    </subcellularLocation>
</comment>
<proteinExistence type="inferred from homology"/>
<dbReference type="PROSITE" id="PS50835">
    <property type="entry name" value="IG_LIKE"/>
    <property type="match status" value="1"/>
</dbReference>
<dbReference type="Gene3D" id="3.30.500.10">
    <property type="entry name" value="MHC class I-like antigen recognition-like"/>
    <property type="match status" value="1"/>
</dbReference>
<dbReference type="SUPFAM" id="SSF48726">
    <property type="entry name" value="Immunoglobulin"/>
    <property type="match status" value="1"/>
</dbReference>
<dbReference type="SUPFAM" id="SSF54452">
    <property type="entry name" value="MHC antigen-recognition domain"/>
    <property type="match status" value="1"/>
</dbReference>
<comment type="similarity">
    <text evidence="3 10">Belongs to the MHC class I family.</text>
</comment>
<evidence type="ECO:0000256" key="2">
    <source>
        <dbReference type="ARBA" id="ARBA00004479"/>
    </source>
</evidence>
<dbReference type="GO" id="GO:0030670">
    <property type="term" value="C:phagocytic vesicle membrane"/>
    <property type="evidence" value="ECO:0007669"/>
    <property type="project" value="UniProtKB-ARBA"/>
</dbReference>
<dbReference type="SMART" id="SM00407">
    <property type="entry name" value="IGc1"/>
    <property type="match status" value="1"/>
</dbReference>
<comment type="function">
    <text evidence="1">Involved in the presentation of foreign antigens to the immune system.</text>
</comment>
<evidence type="ECO:0000256" key="1">
    <source>
        <dbReference type="ARBA" id="ARBA00002297"/>
    </source>
</evidence>
<dbReference type="PANTHER" id="PTHR16675">
    <property type="entry name" value="MHC CLASS I-RELATED"/>
    <property type="match status" value="1"/>
</dbReference>
<evidence type="ECO:0000256" key="3">
    <source>
        <dbReference type="ARBA" id="ARBA00006909"/>
    </source>
</evidence>
<dbReference type="PANTHER" id="PTHR16675:SF251">
    <property type="entry name" value="HLA CLASS I HISTOCOMPATIBILITY ANTIGEN, C ALPHA CHAIN"/>
    <property type="match status" value="1"/>
</dbReference>
<dbReference type="Pfam" id="PF07654">
    <property type="entry name" value="C1-set"/>
    <property type="match status" value="1"/>
</dbReference>
<dbReference type="InterPro" id="IPR013783">
    <property type="entry name" value="Ig-like_fold"/>
</dbReference>